<dbReference type="PROSITE" id="PS51257">
    <property type="entry name" value="PROKAR_LIPOPROTEIN"/>
    <property type="match status" value="1"/>
</dbReference>
<evidence type="ECO:0000313" key="2">
    <source>
        <dbReference type="EMBL" id="TQM68780.1"/>
    </source>
</evidence>
<comment type="caution">
    <text evidence="2">The sequence shown here is derived from an EMBL/GenBank/DDBJ whole genome shotgun (WGS) entry which is preliminary data.</text>
</comment>
<sequence>MRSLLAGLVCVGVLSGCGGGGGVPPVSESPEPRRSPEAEVSRTPSRAPVVRVPRGVRASYVVFDRAAGRVVVERRPRQTFRSASLVKILIALDHMAENRVSAADRELLRVMLRSSDDRAATEFWRRGGQKKILERMAPKAGLRETAPPPADKPGFWGYTALSARDVMQTYRYLLDGAPEAHREFVLEQLSKATRCGTDGFDQSFGIPAALERPWAVKQGWSGFGDAPAGPCRGARPAAARPGGGPDLGIGRPVLHTSGVVGERKVVVVLTLHPAGSSFGRAAARITALTEQVWRAS</sequence>
<dbReference type="EMBL" id="VFPO01000001">
    <property type="protein sequence ID" value="TQM68780.1"/>
    <property type="molecule type" value="Genomic_DNA"/>
</dbReference>
<dbReference type="Gene3D" id="3.40.710.10">
    <property type="entry name" value="DD-peptidase/beta-lactamase superfamily"/>
    <property type="match status" value="1"/>
</dbReference>
<dbReference type="AlphaFoldDB" id="A0A543IE38"/>
<protein>
    <recommendedName>
        <fullName evidence="4">Beta-lactamase class A</fullName>
    </recommendedName>
</protein>
<feature type="region of interest" description="Disordered" evidence="1">
    <location>
        <begin position="21"/>
        <end position="46"/>
    </location>
</feature>
<gene>
    <name evidence="2" type="ORF">FHX41_2448</name>
</gene>
<proteinExistence type="predicted"/>
<reference evidence="2 3" key="1">
    <citation type="submission" date="2019-06" db="EMBL/GenBank/DDBJ databases">
        <title>Sequencing the genomes of 1000 actinobacteria strains.</title>
        <authorList>
            <person name="Klenk H.-P."/>
        </authorList>
    </citation>
    <scope>NUCLEOTIDE SEQUENCE [LARGE SCALE GENOMIC DNA]</scope>
    <source>
        <strain evidence="2 3">DSM 45043</strain>
    </source>
</reference>
<organism evidence="2 3">
    <name type="scientific">Actinomadura hallensis</name>
    <dbReference type="NCBI Taxonomy" id="337895"/>
    <lineage>
        <taxon>Bacteria</taxon>
        <taxon>Bacillati</taxon>
        <taxon>Actinomycetota</taxon>
        <taxon>Actinomycetes</taxon>
        <taxon>Streptosporangiales</taxon>
        <taxon>Thermomonosporaceae</taxon>
        <taxon>Actinomadura</taxon>
    </lineage>
</organism>
<evidence type="ECO:0000313" key="3">
    <source>
        <dbReference type="Proteomes" id="UP000316706"/>
    </source>
</evidence>
<name>A0A543IE38_9ACTN</name>
<evidence type="ECO:0000256" key="1">
    <source>
        <dbReference type="SAM" id="MobiDB-lite"/>
    </source>
</evidence>
<keyword evidence="3" id="KW-1185">Reference proteome</keyword>
<accession>A0A543IE38</accession>
<dbReference type="SUPFAM" id="SSF56601">
    <property type="entry name" value="beta-lactamase/transpeptidase-like"/>
    <property type="match status" value="1"/>
</dbReference>
<dbReference type="InterPro" id="IPR012338">
    <property type="entry name" value="Beta-lactam/transpept-like"/>
</dbReference>
<dbReference type="Proteomes" id="UP000316706">
    <property type="component" value="Unassembled WGS sequence"/>
</dbReference>
<feature type="compositionally biased region" description="Basic and acidic residues" evidence="1">
    <location>
        <begin position="30"/>
        <end position="40"/>
    </location>
</feature>
<evidence type="ECO:0008006" key="4">
    <source>
        <dbReference type="Google" id="ProtNLM"/>
    </source>
</evidence>